<dbReference type="CDD" id="cd00207">
    <property type="entry name" value="fer2"/>
    <property type="match status" value="1"/>
</dbReference>
<evidence type="ECO:0000256" key="6">
    <source>
        <dbReference type="ARBA" id="ARBA00023004"/>
    </source>
</evidence>
<evidence type="ECO:0000256" key="9">
    <source>
        <dbReference type="SAM" id="MobiDB-lite"/>
    </source>
</evidence>
<organism evidence="11 12">
    <name type="scientific">Halomarina salina</name>
    <dbReference type="NCBI Taxonomy" id="1872699"/>
    <lineage>
        <taxon>Archaea</taxon>
        <taxon>Methanobacteriati</taxon>
        <taxon>Methanobacteriota</taxon>
        <taxon>Stenosarchaea group</taxon>
        <taxon>Halobacteria</taxon>
        <taxon>Halobacteriales</taxon>
        <taxon>Natronomonadaceae</taxon>
        <taxon>Halomarina</taxon>
    </lineage>
</organism>
<evidence type="ECO:0000256" key="3">
    <source>
        <dbReference type="ARBA" id="ARBA00022714"/>
    </source>
</evidence>
<dbReference type="RefSeq" id="WP_368409025.1">
    <property type="nucleotide sequence ID" value="NZ_JALLGW010000001.1"/>
</dbReference>
<feature type="domain" description="2Fe-2S ferredoxin-type" evidence="10">
    <location>
        <begin position="23"/>
        <end position="115"/>
    </location>
</feature>
<dbReference type="AlphaFoldDB" id="A0ABD5RSJ0"/>
<dbReference type="GO" id="GO:0046872">
    <property type="term" value="F:metal ion binding"/>
    <property type="evidence" value="ECO:0007669"/>
    <property type="project" value="UniProtKB-KW"/>
</dbReference>
<dbReference type="SUPFAM" id="SSF54292">
    <property type="entry name" value="2Fe-2S ferredoxin-like"/>
    <property type="match status" value="1"/>
</dbReference>
<name>A0ABD5RSJ0_9EURY</name>
<dbReference type="EMBL" id="JBHSQH010000001">
    <property type="protein sequence ID" value="MFC5973363.1"/>
    <property type="molecule type" value="Genomic_DNA"/>
</dbReference>
<comment type="cofactor">
    <cofactor evidence="8">
        <name>[2Fe-2S] cluster</name>
        <dbReference type="ChEBI" id="CHEBI:190135"/>
    </cofactor>
</comment>
<dbReference type="Gene3D" id="3.10.20.30">
    <property type="match status" value="1"/>
</dbReference>
<keyword evidence="4" id="KW-0479">Metal-binding</keyword>
<dbReference type="Pfam" id="PF00111">
    <property type="entry name" value="Fer2"/>
    <property type="match status" value="1"/>
</dbReference>
<evidence type="ECO:0000256" key="2">
    <source>
        <dbReference type="ARBA" id="ARBA00022448"/>
    </source>
</evidence>
<comment type="caution">
    <text evidence="11">The sequence shown here is derived from an EMBL/GenBank/DDBJ whole genome shotgun (WGS) entry which is preliminary data.</text>
</comment>
<evidence type="ECO:0000256" key="1">
    <source>
        <dbReference type="ARBA" id="ARBA00007874"/>
    </source>
</evidence>
<dbReference type="PROSITE" id="PS51085">
    <property type="entry name" value="2FE2S_FER_2"/>
    <property type="match status" value="1"/>
</dbReference>
<evidence type="ECO:0000256" key="8">
    <source>
        <dbReference type="ARBA" id="ARBA00034078"/>
    </source>
</evidence>
<feature type="region of interest" description="Disordered" evidence="9">
    <location>
        <begin position="1"/>
        <end position="23"/>
    </location>
</feature>
<keyword evidence="6" id="KW-0408">Iron</keyword>
<feature type="compositionally biased region" description="Low complexity" evidence="9">
    <location>
        <begin position="1"/>
        <end position="19"/>
    </location>
</feature>
<keyword evidence="2" id="KW-0813">Transport</keyword>
<evidence type="ECO:0000256" key="5">
    <source>
        <dbReference type="ARBA" id="ARBA00022982"/>
    </source>
</evidence>
<proteinExistence type="inferred from homology"/>
<keyword evidence="5" id="KW-0249">Electron transport</keyword>
<evidence type="ECO:0000313" key="12">
    <source>
        <dbReference type="Proteomes" id="UP001596099"/>
    </source>
</evidence>
<gene>
    <name evidence="11" type="ORF">ACFPYI_18690</name>
</gene>
<dbReference type="PROSITE" id="PS00197">
    <property type="entry name" value="2FE2S_FER_1"/>
    <property type="match status" value="1"/>
</dbReference>
<keyword evidence="7" id="KW-0411">Iron-sulfur</keyword>
<keyword evidence="12" id="KW-1185">Reference proteome</keyword>
<evidence type="ECO:0000259" key="10">
    <source>
        <dbReference type="PROSITE" id="PS51085"/>
    </source>
</evidence>
<evidence type="ECO:0000256" key="7">
    <source>
        <dbReference type="ARBA" id="ARBA00023014"/>
    </source>
</evidence>
<keyword evidence="3" id="KW-0001">2Fe-2S</keyword>
<evidence type="ECO:0000313" key="11">
    <source>
        <dbReference type="EMBL" id="MFC5973363.1"/>
    </source>
</evidence>
<dbReference type="InterPro" id="IPR036010">
    <property type="entry name" value="2Fe-2S_ferredoxin-like_sf"/>
</dbReference>
<dbReference type="PANTHER" id="PTHR43112:SF3">
    <property type="entry name" value="FERREDOXIN-2, CHLOROPLASTIC"/>
    <property type="match status" value="1"/>
</dbReference>
<protein>
    <submittedName>
        <fullName evidence="11">2Fe-2S iron-sulfur cluster-binding protein</fullName>
    </submittedName>
</protein>
<reference evidence="11 12" key="1">
    <citation type="journal article" date="2019" name="Int. J. Syst. Evol. Microbiol.">
        <title>The Global Catalogue of Microorganisms (GCM) 10K type strain sequencing project: providing services to taxonomists for standard genome sequencing and annotation.</title>
        <authorList>
            <consortium name="The Broad Institute Genomics Platform"/>
            <consortium name="The Broad Institute Genome Sequencing Center for Infectious Disease"/>
            <person name="Wu L."/>
            <person name="Ma J."/>
        </authorList>
    </citation>
    <scope>NUCLEOTIDE SEQUENCE [LARGE SCALE GENOMIC DNA]</scope>
    <source>
        <strain evidence="11 12">CGMCC 1.12543</strain>
    </source>
</reference>
<dbReference type="GO" id="GO:0051537">
    <property type="term" value="F:2 iron, 2 sulfur cluster binding"/>
    <property type="evidence" value="ECO:0007669"/>
    <property type="project" value="UniProtKB-KW"/>
</dbReference>
<dbReference type="PANTHER" id="PTHR43112">
    <property type="entry name" value="FERREDOXIN"/>
    <property type="match status" value="1"/>
</dbReference>
<dbReference type="InterPro" id="IPR012675">
    <property type="entry name" value="Beta-grasp_dom_sf"/>
</dbReference>
<dbReference type="Proteomes" id="UP001596099">
    <property type="component" value="Unassembled WGS sequence"/>
</dbReference>
<evidence type="ECO:0000256" key="4">
    <source>
        <dbReference type="ARBA" id="ARBA00022723"/>
    </source>
</evidence>
<comment type="similarity">
    <text evidence="1">Belongs to the 2Fe2S plant-type ferredoxin family.</text>
</comment>
<accession>A0ABD5RSJ0</accession>
<dbReference type="InterPro" id="IPR006058">
    <property type="entry name" value="2Fe2S_fd_BS"/>
</dbReference>
<sequence length="125" mass="13533">MPTGTDSEATASDSDSTEAVSDHAVTLAWSDGRRETISVAADETVLSAAERADLGLPFGCLTGACATCTAQLERGEVDHRRPPRALKERHREDDYVLLCVAEPRSDCRLRVGAAVHRELVSNPWK</sequence>
<dbReference type="InterPro" id="IPR001041">
    <property type="entry name" value="2Fe-2S_ferredoxin-type"/>
</dbReference>